<accession>A0A2S4PSH0</accession>
<dbReference type="AlphaFoldDB" id="A0A2S4PSH0"/>
<comment type="caution">
    <text evidence="3">The sequence shown here is derived from an EMBL/GenBank/DDBJ whole genome shotgun (WGS) entry which is preliminary data.</text>
</comment>
<feature type="region of interest" description="Disordered" evidence="2">
    <location>
        <begin position="289"/>
        <end position="321"/>
    </location>
</feature>
<dbReference type="Proteomes" id="UP000237438">
    <property type="component" value="Unassembled WGS sequence"/>
</dbReference>
<dbReference type="STRING" id="225359.A0A2S4PSH0"/>
<dbReference type="GO" id="GO:0043001">
    <property type="term" value="P:Golgi to plasma membrane protein transport"/>
    <property type="evidence" value="ECO:0007669"/>
    <property type="project" value="TreeGrafter"/>
</dbReference>
<dbReference type="InterPro" id="IPR005373">
    <property type="entry name" value="PHAF1"/>
</dbReference>
<dbReference type="Pfam" id="PF03676">
    <property type="entry name" value="PHAF1"/>
    <property type="match status" value="2"/>
</dbReference>
<keyword evidence="4" id="KW-1185">Reference proteome</keyword>
<dbReference type="OrthoDB" id="411211at2759"/>
<name>A0A2S4PSH0_9PEZI</name>
<dbReference type="PANTHER" id="PTHR13465:SF2">
    <property type="entry name" value="PHAGOSOME ASSEMBLY FACTOR 1"/>
    <property type="match status" value="1"/>
</dbReference>
<evidence type="ECO:0000256" key="2">
    <source>
        <dbReference type="SAM" id="MobiDB-lite"/>
    </source>
</evidence>
<dbReference type="GO" id="GO:0005802">
    <property type="term" value="C:trans-Golgi network"/>
    <property type="evidence" value="ECO:0007669"/>
    <property type="project" value="TreeGrafter"/>
</dbReference>
<gene>
    <name evidence="3" type="ORF">EPUL_004670</name>
</gene>
<dbReference type="PANTHER" id="PTHR13465">
    <property type="entry name" value="UPF0183 PROTEIN"/>
    <property type="match status" value="1"/>
</dbReference>
<proteinExistence type="inferred from homology"/>
<reference evidence="3 4" key="1">
    <citation type="submission" date="2017-10" db="EMBL/GenBank/DDBJ databases">
        <title>Development of genomic resources for the powdery mildew, Erysiphe pulchra.</title>
        <authorList>
            <person name="Wadl P.A."/>
            <person name="Mack B.M."/>
            <person name="Moore G."/>
            <person name="Beltz S.B."/>
        </authorList>
    </citation>
    <scope>NUCLEOTIDE SEQUENCE [LARGE SCALE GENOMIC DNA]</scope>
    <source>
        <strain evidence="3">Cflorida</strain>
    </source>
</reference>
<dbReference type="EMBL" id="PEDP01000781">
    <property type="protein sequence ID" value="POS84972.1"/>
    <property type="molecule type" value="Genomic_DNA"/>
</dbReference>
<evidence type="ECO:0000313" key="3">
    <source>
        <dbReference type="EMBL" id="POS84972.1"/>
    </source>
</evidence>
<organism evidence="3 4">
    <name type="scientific">Erysiphe pulchra</name>
    <dbReference type="NCBI Taxonomy" id="225359"/>
    <lineage>
        <taxon>Eukaryota</taxon>
        <taxon>Fungi</taxon>
        <taxon>Dikarya</taxon>
        <taxon>Ascomycota</taxon>
        <taxon>Pezizomycotina</taxon>
        <taxon>Leotiomycetes</taxon>
        <taxon>Erysiphales</taxon>
        <taxon>Erysiphaceae</taxon>
        <taxon>Erysiphe</taxon>
    </lineage>
</organism>
<protein>
    <submittedName>
        <fullName evidence="3">Uncharacterized protein</fullName>
    </submittedName>
</protein>
<dbReference type="InterPro" id="IPR039156">
    <property type="entry name" value="PHAF1/BROMI"/>
</dbReference>
<comment type="similarity">
    <text evidence="1">Belongs to the PHAF1 family.</text>
</comment>
<evidence type="ECO:0000313" key="4">
    <source>
        <dbReference type="Proteomes" id="UP000237438"/>
    </source>
</evidence>
<feature type="compositionally biased region" description="Polar residues" evidence="2">
    <location>
        <begin position="302"/>
        <end position="311"/>
    </location>
</feature>
<sequence>MSVLSAQVYPGQALGFIVLGSPLHYVLTRLKAEPRRFSKIDLIFDQFSPLTEPVILGLPDNGLRLRFDGPEQRLRLIEVLDFAKNHLTYKDKDIVRFSVLNQSGPAQTDGQSGPSFRHIYNRLLGPTFPGEYVEPENKTDIGTYVLSYPGIAFSFPLAKSHWSPEKDFVTLLSSSTSQSASSMAIFHGKSWSDVRDSLYTSKFDMRDLFSVSSKGREQLRDEVKLIRIYGEGHLELLRSEGMQPFWIKLGLTSPQDLISNLGPPDAIFRKNDHRMSIHKSPLGVIGRLRKNNVRTHDESTDTDQSSSYTVTDDSESDEGAGEVNGSVTGECFYNYFYQGFDILLSYSVAPSPCPPSKAHSMSKSSRENIIPTDLSNRLVATKLILHGNAPGSYTFNRHRRCRWEIKYLPNYGQDIMNSESPFHKIEKRLQEEWKSIYKNSEEERAYQRGMVLNRDWGDSLGSSCELLGGWEENMIHKKTDLLDADNIKGPGNTNLYGFPGLVFEVMKNGFVSGLTIF</sequence>
<evidence type="ECO:0000256" key="1">
    <source>
        <dbReference type="ARBA" id="ARBA00024339"/>
    </source>
</evidence>